<sequence>MKLNHTRVTHKGQLFTMFTCQANSSCPSQAVLNRYSEEDIFKVSMIDHQHPVSRSMDFCISKYIIYRTDGAQVHIHVSLWRHSSCKFYMTLNHTRVTHKGQLFTMFPCQANSSCPSQAVLNRYSEEDIFKVSMIDHQHPVSRSMDFCFLKYIIYRTDGAQVHIHVSLWRHSSCKFYMTLNHTRVTHKGQLFTMFPCQANSSCPSQAVLNRYSEEDIFKVLMIDHQHPVSRSMDFCISKYIIHRTYGAQVHIHVSLSRQLFPMIPCQSNSSCLSKAVLNHYSEEDIFKVSMIDHQHYLRCRNIQYGCHATARVYVNDPDVLIEVVPHDPSCIPSTDAIEIARFREALRTAAIRDHGEPREIYDAYALLYPEAAALLPFHAARASIRRWRLLSFPGSPNSIISMIHQLQDPANDRLFNHRTGFLTRHVMRDEDGYSHFVFYDLDVLNRVRMTVQTLLIDMTYKTCPLLPDANLQLGTVMAAYHNHSIPIIWFLLSRKTRNAYFKMSTVVRQLLVNSHIRAIVTDFELPLKTALREVFPEAYHVGCFFHFIRCLNGKLFRLGLRDYVVNNREANVFVRKCAALAFMPSDVILASFDLLLAETPARILASLQEFIDYFRSFWIRRVRPSNFSVWGVQARTNNAIESYHSVLLHRLGEHPVFWRWLCKIKQLVERQWSDFASMERGLSVARQPQNSTIFRNMVLQRAWRRYHLNDISSMELLTIGSNIIGEYFNSRFTNMRPFDVEEVMRLEERFDAALPQNDGYDPEFEHDIVGEFRPNERFRLNLRNVPAARPILMGEQNQGNGRRRRRRRRPNQGRAHQGPYQRRAAAPDDRDTAAIAVRSPRDERYHVAAVRIGHDMAVDVPRAQPPQLPDAALGEAAAIAVGIPRAPSPQYDAAAPNDDDAMAGALPRAPSPQYEAAAPNDDDAMAGALPRTQSPQLPDAALDGAAMLAVGSPISPIPWYEAAAPGEAASNFLGLPRSQSSRRLYNREELVDSDSDSDIDMTAAYHVNSTTNRASQPFHGRETAVAGPSRRFAPLPPASFASRSNRGKVYLEHLIVAISQSLSLSWSRTYYSVTAAPSISSSTNFRLPSTQSSPPINAREATQPRRFASLPHVNFESGSSEAASAPVADRTGNVSMPSQSCRGLVPAVIEPLPNPNRNRREPENQQHHDNRGNWKLLVTIMFLPFINLLLNFMYSLGFGFDCLKN</sequence>
<comment type="caution">
    <text evidence="4">The sequence shown here is derived from an EMBL/GenBank/DDBJ whole genome shotgun (WGS) entry which is preliminary data.</text>
</comment>
<proteinExistence type="predicted"/>
<feature type="compositionally biased region" description="Polar residues" evidence="1">
    <location>
        <begin position="1132"/>
        <end position="1141"/>
    </location>
</feature>
<keyword evidence="2" id="KW-0472">Membrane</keyword>
<feature type="compositionally biased region" description="Basic residues" evidence="1">
    <location>
        <begin position="801"/>
        <end position="811"/>
    </location>
</feature>
<feature type="compositionally biased region" description="Basic and acidic residues" evidence="1">
    <location>
        <begin position="1158"/>
        <end position="1169"/>
    </location>
</feature>
<keyword evidence="5" id="KW-1185">Reference proteome</keyword>
<protein>
    <recommendedName>
        <fullName evidence="3">MULE transposase domain-containing protein</fullName>
    </recommendedName>
</protein>
<dbReference type="EMBL" id="JBJJXI010000170">
    <property type="protein sequence ID" value="KAL3384498.1"/>
    <property type="molecule type" value="Genomic_DNA"/>
</dbReference>
<feature type="compositionally biased region" description="Polar residues" evidence="1">
    <location>
        <begin position="1080"/>
        <end position="1095"/>
    </location>
</feature>
<accession>A0ABD2VV94</accession>
<organism evidence="4 5">
    <name type="scientific">Trichogramma kaykai</name>
    <dbReference type="NCBI Taxonomy" id="54128"/>
    <lineage>
        <taxon>Eukaryota</taxon>
        <taxon>Metazoa</taxon>
        <taxon>Ecdysozoa</taxon>
        <taxon>Arthropoda</taxon>
        <taxon>Hexapoda</taxon>
        <taxon>Insecta</taxon>
        <taxon>Pterygota</taxon>
        <taxon>Neoptera</taxon>
        <taxon>Endopterygota</taxon>
        <taxon>Hymenoptera</taxon>
        <taxon>Apocrita</taxon>
        <taxon>Proctotrupomorpha</taxon>
        <taxon>Chalcidoidea</taxon>
        <taxon>Trichogrammatidae</taxon>
        <taxon>Trichogramma</taxon>
    </lineage>
</organism>
<evidence type="ECO:0000259" key="3">
    <source>
        <dbReference type="Pfam" id="PF10551"/>
    </source>
</evidence>
<dbReference type="InterPro" id="IPR018289">
    <property type="entry name" value="MULE_transposase_dom"/>
</dbReference>
<reference evidence="4 5" key="1">
    <citation type="journal article" date="2024" name="bioRxiv">
        <title>A reference genome for Trichogramma kaykai: A tiny desert-dwelling parasitoid wasp with competing sex-ratio distorters.</title>
        <authorList>
            <person name="Culotta J."/>
            <person name="Lindsey A.R."/>
        </authorList>
    </citation>
    <scope>NUCLEOTIDE SEQUENCE [LARGE SCALE GENOMIC DNA]</scope>
    <source>
        <strain evidence="4 5">KSX58</strain>
    </source>
</reference>
<feature type="region of interest" description="Disordered" evidence="1">
    <location>
        <begin position="1080"/>
        <end position="1102"/>
    </location>
</feature>
<evidence type="ECO:0000313" key="4">
    <source>
        <dbReference type="EMBL" id="KAL3384498.1"/>
    </source>
</evidence>
<gene>
    <name evidence="4" type="ORF">TKK_019600</name>
</gene>
<name>A0ABD2VV94_9HYME</name>
<evidence type="ECO:0000313" key="5">
    <source>
        <dbReference type="Proteomes" id="UP001627154"/>
    </source>
</evidence>
<evidence type="ECO:0000256" key="1">
    <source>
        <dbReference type="SAM" id="MobiDB-lite"/>
    </source>
</evidence>
<evidence type="ECO:0000256" key="2">
    <source>
        <dbReference type="SAM" id="Phobius"/>
    </source>
</evidence>
<feature type="domain" description="MULE transposase" evidence="3">
    <location>
        <begin position="454"/>
        <end position="548"/>
    </location>
</feature>
<keyword evidence="2" id="KW-1133">Transmembrane helix</keyword>
<feature type="region of interest" description="Disordered" evidence="1">
    <location>
        <begin position="894"/>
        <end position="934"/>
    </location>
</feature>
<feature type="transmembrane region" description="Helical" evidence="2">
    <location>
        <begin position="1174"/>
        <end position="1194"/>
    </location>
</feature>
<dbReference type="Pfam" id="PF10551">
    <property type="entry name" value="MULE"/>
    <property type="match status" value="1"/>
</dbReference>
<feature type="region of interest" description="Disordered" evidence="1">
    <location>
        <begin position="789"/>
        <end position="831"/>
    </location>
</feature>
<keyword evidence="2" id="KW-0812">Transmembrane</keyword>
<dbReference type="Proteomes" id="UP001627154">
    <property type="component" value="Unassembled WGS sequence"/>
</dbReference>
<dbReference type="AlphaFoldDB" id="A0ABD2VV94"/>
<feature type="region of interest" description="Disordered" evidence="1">
    <location>
        <begin position="1118"/>
        <end position="1169"/>
    </location>
</feature>